<dbReference type="EMBL" id="CP000697">
    <property type="protein sequence ID" value="ABQ30116.1"/>
    <property type="molecule type" value="Genomic_DNA"/>
</dbReference>
<evidence type="ECO:0000313" key="2">
    <source>
        <dbReference type="Proteomes" id="UP000000245"/>
    </source>
</evidence>
<organism evidence="1 2">
    <name type="scientific">Acidiphilium cryptum (strain JF-5)</name>
    <dbReference type="NCBI Taxonomy" id="349163"/>
    <lineage>
        <taxon>Bacteria</taxon>
        <taxon>Pseudomonadati</taxon>
        <taxon>Pseudomonadota</taxon>
        <taxon>Alphaproteobacteria</taxon>
        <taxon>Acetobacterales</taxon>
        <taxon>Acidocellaceae</taxon>
        <taxon>Acidiphilium</taxon>
    </lineage>
</organism>
<dbReference type="RefSeq" id="WP_011941857.1">
    <property type="nucleotide sequence ID" value="NC_009484.1"/>
</dbReference>
<name>A5FWY4_ACICJ</name>
<proteinExistence type="predicted"/>
<dbReference type="AlphaFoldDB" id="A5FWY4"/>
<dbReference type="HOGENOM" id="CLU_2696063_0_0_5"/>
<gene>
    <name evidence="1" type="ordered locus">Acry_0897</name>
</gene>
<keyword evidence="2" id="KW-1185">Reference proteome</keyword>
<evidence type="ECO:0000313" key="1">
    <source>
        <dbReference type="EMBL" id="ABQ30116.1"/>
    </source>
</evidence>
<protein>
    <submittedName>
        <fullName evidence="1">Uncharacterized protein</fullName>
    </submittedName>
</protein>
<reference evidence="1 2" key="1">
    <citation type="submission" date="2007-05" db="EMBL/GenBank/DDBJ databases">
        <title>Complete sequence of chromosome of Acidiphilium cryptum JF-5.</title>
        <authorList>
            <consortium name="US DOE Joint Genome Institute"/>
            <person name="Copeland A."/>
            <person name="Lucas S."/>
            <person name="Lapidus A."/>
            <person name="Barry K."/>
            <person name="Detter J.C."/>
            <person name="Glavina del Rio T."/>
            <person name="Hammon N."/>
            <person name="Israni S."/>
            <person name="Dalin E."/>
            <person name="Tice H."/>
            <person name="Pitluck S."/>
            <person name="Sims D."/>
            <person name="Brettin T."/>
            <person name="Bruce D."/>
            <person name="Han C."/>
            <person name="Schmutz J."/>
            <person name="Larimer F."/>
            <person name="Land M."/>
            <person name="Hauser L."/>
            <person name="Kyrpides N."/>
            <person name="Kim E."/>
            <person name="Magnuson T."/>
            <person name="Richardson P."/>
        </authorList>
    </citation>
    <scope>NUCLEOTIDE SEQUENCE [LARGE SCALE GENOMIC DNA]</scope>
    <source>
        <strain evidence="1 2">JF-5</strain>
    </source>
</reference>
<dbReference type="STRING" id="349163.Acry_0897"/>
<accession>A5FWY4</accession>
<dbReference type="Proteomes" id="UP000000245">
    <property type="component" value="Chromosome"/>
</dbReference>
<sequence>MIPISPEIIGPRVEEEYADAMERIIFLLNAFKDYPAANDTAHCRVGYQLPVSPARFIGTFHKRTPSTLDVHDG</sequence>
<dbReference type="KEGG" id="acr:Acry_0897"/>